<gene>
    <name evidence="3" type="ORF">ACFQMG_26375</name>
</gene>
<dbReference type="SUPFAM" id="SSF53850">
    <property type="entry name" value="Periplasmic binding protein-like II"/>
    <property type="match status" value="1"/>
</dbReference>
<keyword evidence="4" id="KW-1185">Reference proteome</keyword>
<organism evidence="3 4">
    <name type="scientific">Kitasatospora paranensis</name>
    <dbReference type="NCBI Taxonomy" id="258053"/>
    <lineage>
        <taxon>Bacteria</taxon>
        <taxon>Bacillati</taxon>
        <taxon>Actinomycetota</taxon>
        <taxon>Actinomycetes</taxon>
        <taxon>Kitasatosporales</taxon>
        <taxon>Streptomycetaceae</taxon>
        <taxon>Kitasatospora</taxon>
    </lineage>
</organism>
<dbReference type="CDD" id="cd08506">
    <property type="entry name" value="PBP2_clavulanate_OppA2"/>
    <property type="match status" value="1"/>
</dbReference>
<dbReference type="InterPro" id="IPR030678">
    <property type="entry name" value="Peptide/Ni-bd"/>
</dbReference>
<comment type="caution">
    <text evidence="3">The sequence shown here is derived from an EMBL/GenBank/DDBJ whole genome shotgun (WGS) entry which is preliminary data.</text>
</comment>
<protein>
    <submittedName>
        <fullName evidence="3">ABC transporter substrate-binding protein</fullName>
    </submittedName>
</protein>
<feature type="signal peptide" evidence="1">
    <location>
        <begin position="1"/>
        <end position="24"/>
    </location>
</feature>
<evidence type="ECO:0000313" key="3">
    <source>
        <dbReference type="EMBL" id="MFC7183081.1"/>
    </source>
</evidence>
<evidence type="ECO:0000256" key="1">
    <source>
        <dbReference type="SAM" id="SignalP"/>
    </source>
</evidence>
<proteinExistence type="predicted"/>
<accession>A0ABW2G0N2</accession>
<dbReference type="Proteomes" id="UP001596435">
    <property type="component" value="Unassembled WGS sequence"/>
</dbReference>
<dbReference type="PROSITE" id="PS51257">
    <property type="entry name" value="PROKAR_LIPOPROTEIN"/>
    <property type="match status" value="1"/>
</dbReference>
<dbReference type="Pfam" id="PF00496">
    <property type="entry name" value="SBP_bac_5"/>
    <property type="match status" value="1"/>
</dbReference>
<dbReference type="PANTHER" id="PTHR30290">
    <property type="entry name" value="PERIPLASMIC BINDING COMPONENT OF ABC TRANSPORTER"/>
    <property type="match status" value="1"/>
</dbReference>
<name>A0ABW2G0N2_9ACTN</name>
<dbReference type="PIRSF" id="PIRSF002741">
    <property type="entry name" value="MppA"/>
    <property type="match status" value="1"/>
</dbReference>
<dbReference type="InterPro" id="IPR000914">
    <property type="entry name" value="SBP_5_dom"/>
</dbReference>
<evidence type="ECO:0000313" key="4">
    <source>
        <dbReference type="Proteomes" id="UP001596435"/>
    </source>
</evidence>
<sequence length="583" mass="62289">MNRRTHRRAAALLVAALTASACSAAGGGTPKQDAAKPEALSPTVVSIGTTADSKGPAAPLAEAKKGGTVTVLQTADFKHLDPAMVYATNASTASQLFTRCLTRYKQVDGKAILVGDLATDTGTTTDNGKTWTFTLKDGLKFDDGTQVTAEQVKYGIERSYDKTKTGGPNYVQTWLSGPDYAKTYPGPSGGSLPDSILEAKGKTLVFHLKEAHADFPFAVAWPSTAPVQQSKDGKDYDRLPQSTGPYKIASHSDTAMILERNPYWDPATDPLRHNYPDGWKFEFGVQSQQTSQRIAAQSGSDRNALTLTTQIDASFVPQSQTDPDLKARTVSGMTPYVRYFNINTTRITDLDVRKALYTAFPKQQLRQVYGGSTYGEIATTILSPATIGYQAYNPFPELPATGDPAAAKAILDKAGKTGTKIVYAYAQDDIGEKGALLIAAALQKAGFDVVKKPIDATSYLDAVIKKDNGFDLYTGGWSSDWPSGAGTIPALFQSSNADGSYNYSKLDDPLIDGEIQRVNQLPGIIEQGKAWAALDKKIMEKVPVIPFADTRSTLLVGSNIGGAFIGTTSSALSPLNIYLKSGG</sequence>
<dbReference type="EMBL" id="JBHTAJ010000059">
    <property type="protein sequence ID" value="MFC7183081.1"/>
    <property type="molecule type" value="Genomic_DNA"/>
</dbReference>
<dbReference type="Gene3D" id="3.40.190.10">
    <property type="entry name" value="Periplasmic binding protein-like II"/>
    <property type="match status" value="1"/>
</dbReference>
<reference evidence="4" key="1">
    <citation type="journal article" date="2019" name="Int. J. Syst. Evol. Microbiol.">
        <title>The Global Catalogue of Microorganisms (GCM) 10K type strain sequencing project: providing services to taxonomists for standard genome sequencing and annotation.</title>
        <authorList>
            <consortium name="The Broad Institute Genomics Platform"/>
            <consortium name="The Broad Institute Genome Sequencing Center for Infectious Disease"/>
            <person name="Wu L."/>
            <person name="Ma J."/>
        </authorList>
    </citation>
    <scope>NUCLEOTIDE SEQUENCE [LARGE SCALE GENOMIC DNA]</scope>
    <source>
        <strain evidence="4">CGMCC 1.12859</strain>
    </source>
</reference>
<evidence type="ECO:0000259" key="2">
    <source>
        <dbReference type="Pfam" id="PF00496"/>
    </source>
</evidence>
<dbReference type="Gene3D" id="3.10.105.10">
    <property type="entry name" value="Dipeptide-binding Protein, Domain 3"/>
    <property type="match status" value="1"/>
</dbReference>
<dbReference type="PANTHER" id="PTHR30290:SF83">
    <property type="entry name" value="ABC TRANSPORTER SUBSTRATE-BINDING PROTEIN"/>
    <property type="match status" value="1"/>
</dbReference>
<feature type="domain" description="Solute-binding protein family 5" evidence="2">
    <location>
        <begin position="114"/>
        <end position="497"/>
    </location>
</feature>
<keyword evidence="1" id="KW-0732">Signal</keyword>
<dbReference type="RefSeq" id="WP_380232190.1">
    <property type="nucleotide sequence ID" value="NZ_JBHSVH010000002.1"/>
</dbReference>
<dbReference type="InterPro" id="IPR039424">
    <property type="entry name" value="SBP_5"/>
</dbReference>
<feature type="chain" id="PRO_5046360928" evidence="1">
    <location>
        <begin position="25"/>
        <end position="583"/>
    </location>
</feature>